<reference evidence="3" key="1">
    <citation type="journal article" date="2019" name="Int. J. Syst. Evol. Microbiol.">
        <title>The Global Catalogue of Microorganisms (GCM) 10K type strain sequencing project: providing services to taxonomists for standard genome sequencing and annotation.</title>
        <authorList>
            <consortium name="The Broad Institute Genomics Platform"/>
            <consortium name="The Broad Institute Genome Sequencing Center for Infectious Disease"/>
            <person name="Wu L."/>
            <person name="Ma J."/>
        </authorList>
    </citation>
    <scope>NUCLEOTIDE SEQUENCE [LARGE SCALE GENOMIC DNA]</scope>
    <source>
        <strain evidence="3">KCTC 5701</strain>
    </source>
</reference>
<dbReference type="Pfam" id="PF13576">
    <property type="entry name" value="Pentapeptide_3"/>
    <property type="match status" value="1"/>
</dbReference>
<keyword evidence="1" id="KW-0812">Transmembrane</keyword>
<keyword evidence="3" id="KW-1185">Reference proteome</keyword>
<dbReference type="EMBL" id="JBHSOE010000032">
    <property type="protein sequence ID" value="MFC5657675.1"/>
    <property type="molecule type" value="Genomic_DNA"/>
</dbReference>
<dbReference type="Proteomes" id="UP001596065">
    <property type="component" value="Unassembled WGS sequence"/>
</dbReference>
<evidence type="ECO:0000313" key="3">
    <source>
        <dbReference type="Proteomes" id="UP001596065"/>
    </source>
</evidence>
<dbReference type="Gene3D" id="2.160.20.80">
    <property type="entry name" value="E3 ubiquitin-protein ligase SopA"/>
    <property type="match status" value="1"/>
</dbReference>
<name>A0ABW0WHG8_STRNO</name>
<keyword evidence="1" id="KW-1133">Transmembrane helix</keyword>
<keyword evidence="1" id="KW-0472">Membrane</keyword>
<feature type="transmembrane region" description="Helical" evidence="1">
    <location>
        <begin position="23"/>
        <end position="44"/>
    </location>
</feature>
<comment type="caution">
    <text evidence="2">The sequence shown here is derived from an EMBL/GenBank/DDBJ whole genome shotgun (WGS) entry which is preliminary data.</text>
</comment>
<proteinExistence type="predicted"/>
<dbReference type="RefSeq" id="WP_344352406.1">
    <property type="nucleotide sequence ID" value="NZ_BAAASM010000060.1"/>
</dbReference>
<evidence type="ECO:0000256" key="1">
    <source>
        <dbReference type="SAM" id="Phobius"/>
    </source>
</evidence>
<protein>
    <submittedName>
        <fullName evidence="2">Pentapeptide repeat-containing protein</fullName>
    </submittedName>
</protein>
<accession>A0ABW0WHG8</accession>
<evidence type="ECO:0000313" key="2">
    <source>
        <dbReference type="EMBL" id="MFC5657675.1"/>
    </source>
</evidence>
<dbReference type="InterPro" id="IPR001646">
    <property type="entry name" value="5peptide_repeat"/>
</dbReference>
<organism evidence="2 3">
    <name type="scientific">Streptomyces nogalater</name>
    <dbReference type="NCBI Taxonomy" id="38314"/>
    <lineage>
        <taxon>Bacteria</taxon>
        <taxon>Bacillati</taxon>
        <taxon>Actinomycetota</taxon>
        <taxon>Actinomycetes</taxon>
        <taxon>Kitasatosporales</taxon>
        <taxon>Streptomycetaceae</taxon>
        <taxon>Streptomyces</taxon>
    </lineage>
</organism>
<gene>
    <name evidence="2" type="ORF">ACFP3J_19555</name>
</gene>
<sequence>MYLLGYQEIGNTRKLDAKTLFDLVKLSFGVVAGAGALVALVVAYRRQRVDEAGAHREATRLHTERFTQAVEQLGSNSPAVQLGGVHALAGLADDAPNQALRQTCIDVLCAYLQLPFTPDPGEDPAHQEAHHRYLASRKVRHTILRLIGDHYRRPQGAYGSWQGCDLDLTDVIVDGSMDFRGATFSSGTVSFAGARFSEGTVSFAGAQFSGAEVSFRNVTFSGSQVFFTGTQFIGRKVSFGDARFSGGTVSFAGTRFSGAEVSFRDARFAGSRVSFGSARFADGQVSFRGVTFSGGSMDFGAVFSGSGVSFRGSTFLGGQVSFASATGPAPLGLLDAVGTASATVALSSLWMPETE</sequence>